<protein>
    <submittedName>
        <fullName evidence="2">Protein spire-like protein 1</fullName>
    </submittedName>
</protein>
<dbReference type="PANTHER" id="PTHR21345:SF8">
    <property type="entry name" value="PROTEIN SPIRE HOMOLOG 1"/>
    <property type="match status" value="1"/>
</dbReference>
<dbReference type="Proteomes" id="UP000324091">
    <property type="component" value="Chromosome 10"/>
</dbReference>
<feature type="compositionally biased region" description="Basic and acidic residues" evidence="1">
    <location>
        <begin position="160"/>
        <end position="177"/>
    </location>
</feature>
<dbReference type="CDD" id="cd22080">
    <property type="entry name" value="WH2_Spire1_r4"/>
    <property type="match status" value="1"/>
</dbReference>
<dbReference type="GO" id="GO:0036089">
    <property type="term" value="P:cleavage furrow formation"/>
    <property type="evidence" value="ECO:0007669"/>
    <property type="project" value="TreeGrafter"/>
</dbReference>
<dbReference type="GO" id="GO:0008017">
    <property type="term" value="F:microtubule binding"/>
    <property type="evidence" value="ECO:0007669"/>
    <property type="project" value="TreeGrafter"/>
</dbReference>
<dbReference type="InterPro" id="IPR029901">
    <property type="entry name" value="Spire"/>
</dbReference>
<proteinExistence type="predicted"/>
<feature type="compositionally biased region" description="Low complexity" evidence="1">
    <location>
        <begin position="136"/>
        <end position="146"/>
    </location>
</feature>
<dbReference type="GO" id="GO:0005938">
    <property type="term" value="C:cell cortex"/>
    <property type="evidence" value="ECO:0007669"/>
    <property type="project" value="TreeGrafter"/>
</dbReference>
<dbReference type="GO" id="GO:0048193">
    <property type="term" value="P:Golgi vesicle transport"/>
    <property type="evidence" value="ECO:0007669"/>
    <property type="project" value="TreeGrafter"/>
</dbReference>
<dbReference type="GO" id="GO:0051639">
    <property type="term" value="P:actin filament network formation"/>
    <property type="evidence" value="ECO:0007669"/>
    <property type="project" value="TreeGrafter"/>
</dbReference>
<comment type="caution">
    <text evidence="2">The sequence shown here is derived from an EMBL/GenBank/DDBJ whole genome shotgun (WGS) entry which is preliminary data.</text>
</comment>
<accession>A0A5C6PL75</accession>
<keyword evidence="3" id="KW-1185">Reference proteome</keyword>
<feature type="compositionally biased region" description="Polar residues" evidence="1">
    <location>
        <begin position="324"/>
        <end position="337"/>
    </location>
</feature>
<dbReference type="GO" id="GO:0045010">
    <property type="term" value="P:actin nucleation"/>
    <property type="evidence" value="ECO:0007669"/>
    <property type="project" value="InterPro"/>
</dbReference>
<dbReference type="EMBL" id="RHFK02000002">
    <property type="protein sequence ID" value="TWW79669.1"/>
    <property type="molecule type" value="Genomic_DNA"/>
</dbReference>
<organism evidence="2 3">
    <name type="scientific">Takifugu flavidus</name>
    <name type="common">sansaifugu</name>
    <dbReference type="NCBI Taxonomy" id="433684"/>
    <lineage>
        <taxon>Eukaryota</taxon>
        <taxon>Metazoa</taxon>
        <taxon>Chordata</taxon>
        <taxon>Craniata</taxon>
        <taxon>Vertebrata</taxon>
        <taxon>Euteleostomi</taxon>
        <taxon>Actinopterygii</taxon>
        <taxon>Neopterygii</taxon>
        <taxon>Teleostei</taxon>
        <taxon>Neoteleostei</taxon>
        <taxon>Acanthomorphata</taxon>
        <taxon>Eupercaria</taxon>
        <taxon>Tetraodontiformes</taxon>
        <taxon>Tetradontoidea</taxon>
        <taxon>Tetraodontidae</taxon>
        <taxon>Takifugu</taxon>
    </lineage>
</organism>
<evidence type="ECO:0000313" key="3">
    <source>
        <dbReference type="Proteomes" id="UP000324091"/>
    </source>
</evidence>
<feature type="region of interest" description="Disordered" evidence="1">
    <location>
        <begin position="403"/>
        <end position="423"/>
    </location>
</feature>
<sequence length="423" mass="46432">MNISVNGDIPPRLKKSAHEVILEFIRSRPPLNPVSARKLKPQTQPPPTLHERILEEIKAERKLRPVSPGEMRRAKLDEFSLYMGRRTSSTLSLANVSSLAEPSGSQSVPQRKKLLKAPSLAELDSSDSDDEFLGRTSVSSSSVATSLMDDTSPESAVGKKTGEASDPQRRHSIEKETPTNVRQFQPPTKQSSKSLEEFCFPVECLSLTVEEVMHIRQVLVKAELEKFQQYKDVYNAMKKGKMRLPSKPYSSLPIYSIGSTKTLPRDKLGAIAAVGQALSSAGGSGLPGLGDHVEPSTFKGGKTEASKGAGKPTGSVGAAKSEKSSTSQQRHGIQKTMSKLSKHGSLKSHDELELPPEMTEDWASMEVCVDCKKFITDIIASSKHSLSLANKRARLKRKTQSFYLSSSKGREEYRPSERTIKEI</sequence>
<dbReference type="GO" id="GO:0030041">
    <property type="term" value="P:actin filament polymerization"/>
    <property type="evidence" value="ECO:0007669"/>
    <property type="project" value="TreeGrafter"/>
</dbReference>
<feature type="region of interest" description="Disordered" evidence="1">
    <location>
        <begin position="283"/>
        <end position="354"/>
    </location>
</feature>
<dbReference type="GO" id="GO:0030659">
    <property type="term" value="C:cytoplasmic vesicle membrane"/>
    <property type="evidence" value="ECO:0007669"/>
    <property type="project" value="TreeGrafter"/>
</dbReference>
<dbReference type="PANTHER" id="PTHR21345">
    <property type="entry name" value="SPIRE"/>
    <property type="match status" value="1"/>
</dbReference>
<feature type="compositionally biased region" description="Polar residues" evidence="1">
    <location>
        <begin position="178"/>
        <end position="189"/>
    </location>
</feature>
<feature type="region of interest" description="Disordered" evidence="1">
    <location>
        <begin position="122"/>
        <end position="189"/>
    </location>
</feature>
<dbReference type="GO" id="GO:0051295">
    <property type="term" value="P:establishment of meiotic spindle localization"/>
    <property type="evidence" value="ECO:0007669"/>
    <property type="project" value="TreeGrafter"/>
</dbReference>
<reference evidence="2 3" key="1">
    <citation type="submission" date="2019-04" db="EMBL/GenBank/DDBJ databases">
        <title>Chromosome genome assembly for Takifugu flavidus.</title>
        <authorList>
            <person name="Xiao S."/>
        </authorList>
    </citation>
    <scope>NUCLEOTIDE SEQUENCE [LARGE SCALE GENOMIC DNA]</scope>
    <source>
        <strain evidence="2">HTHZ2018</strain>
        <tissue evidence="2">Muscle</tissue>
    </source>
</reference>
<evidence type="ECO:0000313" key="2">
    <source>
        <dbReference type="EMBL" id="TWW79669.1"/>
    </source>
</evidence>
<evidence type="ECO:0000256" key="1">
    <source>
        <dbReference type="SAM" id="MobiDB-lite"/>
    </source>
</evidence>
<gene>
    <name evidence="2" type="ORF">D4764_10G0006990</name>
</gene>
<dbReference type="AlphaFoldDB" id="A0A5C6PL75"/>
<name>A0A5C6PL75_9TELE</name>
<dbReference type="GO" id="GO:0003779">
    <property type="term" value="F:actin binding"/>
    <property type="evidence" value="ECO:0007669"/>
    <property type="project" value="InterPro"/>
</dbReference>
<feature type="compositionally biased region" description="Basic and acidic residues" evidence="1">
    <location>
        <begin position="408"/>
        <end position="423"/>
    </location>
</feature>
<dbReference type="GO" id="GO:0040038">
    <property type="term" value="P:polar body extrusion after meiotic divisions"/>
    <property type="evidence" value="ECO:0007669"/>
    <property type="project" value="TreeGrafter"/>
</dbReference>